<proteinExistence type="predicted"/>
<dbReference type="GO" id="GO:0071949">
    <property type="term" value="F:FAD binding"/>
    <property type="evidence" value="ECO:0007669"/>
    <property type="project" value="InterPro"/>
</dbReference>
<dbReference type="GO" id="GO:0008688">
    <property type="term" value="F:3-(3-hydroxyphenyl)propionate hydroxylase activity"/>
    <property type="evidence" value="ECO:0007669"/>
    <property type="project" value="TreeGrafter"/>
</dbReference>
<evidence type="ECO:0000256" key="1">
    <source>
        <dbReference type="ARBA" id="ARBA00022630"/>
    </source>
</evidence>
<name>W9HTN7_FUSOX</name>
<dbReference type="AlphaFoldDB" id="W9HTN7"/>
<protein>
    <recommendedName>
        <fullName evidence="4">FAD-binding domain-containing protein</fullName>
    </recommendedName>
</protein>
<dbReference type="PRINTS" id="PR00420">
    <property type="entry name" value="RNGMNOXGNASE"/>
</dbReference>
<dbReference type="EMBL" id="JH717846">
    <property type="protein sequence ID" value="EWY84360.1"/>
    <property type="molecule type" value="Genomic_DNA"/>
</dbReference>
<dbReference type="Gene3D" id="3.30.9.10">
    <property type="entry name" value="D-Amino Acid Oxidase, subunit A, domain 2"/>
    <property type="match status" value="1"/>
</dbReference>
<dbReference type="PANTHER" id="PTHR43476:SF3">
    <property type="entry name" value="FAD-BINDING MONOOXYGENASE"/>
    <property type="match status" value="1"/>
</dbReference>
<accession>W9HTN7</accession>
<dbReference type="GO" id="GO:0019622">
    <property type="term" value="P:3-(3-hydroxy)phenylpropionate catabolic process"/>
    <property type="evidence" value="ECO:0007669"/>
    <property type="project" value="TreeGrafter"/>
</dbReference>
<evidence type="ECO:0000256" key="3">
    <source>
        <dbReference type="ARBA" id="ARBA00023002"/>
    </source>
</evidence>
<dbReference type="Proteomes" id="UP000030753">
    <property type="component" value="Unassembled WGS sequence"/>
</dbReference>
<evidence type="ECO:0000313" key="5">
    <source>
        <dbReference type="EMBL" id="EWY84360.1"/>
    </source>
</evidence>
<feature type="domain" description="FAD-binding" evidence="4">
    <location>
        <begin position="8"/>
        <end position="381"/>
    </location>
</feature>
<dbReference type="InterPro" id="IPR050631">
    <property type="entry name" value="PheA/TfdB_FAD_monoxygenase"/>
</dbReference>
<dbReference type="Gene3D" id="3.50.50.60">
    <property type="entry name" value="FAD/NAD(P)-binding domain"/>
    <property type="match status" value="1"/>
</dbReference>
<dbReference type="Pfam" id="PF01494">
    <property type="entry name" value="FAD_binding_3"/>
    <property type="match status" value="1"/>
</dbReference>
<evidence type="ECO:0000259" key="4">
    <source>
        <dbReference type="Pfam" id="PF01494"/>
    </source>
</evidence>
<gene>
    <name evidence="5" type="ORF">FOYG_11820</name>
</gene>
<evidence type="ECO:0000256" key="2">
    <source>
        <dbReference type="ARBA" id="ARBA00022827"/>
    </source>
</evidence>
<dbReference type="InterPro" id="IPR002938">
    <property type="entry name" value="FAD-bd"/>
</dbReference>
<dbReference type="HOGENOM" id="CLU_026314_0_0_1"/>
<keyword evidence="1" id="KW-0285">Flavoprotein</keyword>
<reference evidence="5 6" key="1">
    <citation type="submission" date="2011-06" db="EMBL/GenBank/DDBJ databases">
        <title>The Genome Sequence of Fusarium oxysporum FOSC 3-a.</title>
        <authorList>
            <consortium name="The Broad Institute Genome Sequencing Platform"/>
            <person name="Ma L.-J."/>
            <person name="Gale L.R."/>
            <person name="Schwartz D.C."/>
            <person name="Zhou S."/>
            <person name="Corby-Kistler H."/>
            <person name="Young S.K."/>
            <person name="Zeng Q."/>
            <person name="Gargeya S."/>
            <person name="Fitzgerald M."/>
            <person name="Haas B."/>
            <person name="Abouelleil A."/>
            <person name="Alvarado L."/>
            <person name="Arachchi H.M."/>
            <person name="Berlin A."/>
            <person name="Brown A."/>
            <person name="Chapman S.B."/>
            <person name="Chen Z."/>
            <person name="Dunbar C."/>
            <person name="Freedman E."/>
            <person name="Gearin G."/>
            <person name="Gellesch M."/>
            <person name="Goldberg J."/>
            <person name="Griggs A."/>
            <person name="Gujja S."/>
            <person name="Heiman D."/>
            <person name="Howarth C."/>
            <person name="Larson L."/>
            <person name="Lui A."/>
            <person name="MacDonald P.J.P."/>
            <person name="Mehta T."/>
            <person name="Montmayeur A."/>
            <person name="Murphy C."/>
            <person name="Neiman D."/>
            <person name="Pearson M."/>
            <person name="Priest M."/>
            <person name="Roberts A."/>
            <person name="Saif S."/>
            <person name="Shea T."/>
            <person name="Shenoy N."/>
            <person name="Sisk P."/>
            <person name="Stolte C."/>
            <person name="Sykes S."/>
            <person name="Wortman J."/>
            <person name="Nusbaum C."/>
            <person name="Birren B."/>
        </authorList>
    </citation>
    <scope>NUCLEOTIDE SEQUENCE [LARGE SCALE GENOMIC DNA]</scope>
    <source>
        <strain evidence="6">FOSC 3-a</strain>
    </source>
</reference>
<evidence type="ECO:0000313" key="6">
    <source>
        <dbReference type="Proteomes" id="UP000030753"/>
    </source>
</evidence>
<dbReference type="PANTHER" id="PTHR43476">
    <property type="entry name" value="3-(3-HYDROXY-PHENYL)PROPIONATE/3-HYDROXYCINNAMIC ACID HYDROXYLASE"/>
    <property type="match status" value="1"/>
</dbReference>
<sequence>MAAEIETTQILICGCGPTGAMLSSFLGRYNVSNVVLEKESNITTDPRGIALDDDGIRLLQALGLYEAVFTDIGAYVPQVRFISGVHADLHRKPFLYFNTSSTAGNTGHVGLMCHKQPTLEKHLRSVISASSCSSLRSNCTLTSISEDEDWVYASYLDSAGVKRQIRSRFLVGADGKTGYTRKKYLEPKGIHMQWAESTKYQESWVALNWNISLPTRETHPNFPLWEKGYTPQQVYNTFFPRPFSFLCNPERPAVCGRFGLESDRLWRFEFVVQAGEDEDEMAKPEMIRKVVFPYLRHPGSRYGLSKDIDFPEDCIQVLRCRPFRFYARSCDRWALGRVILCGDAAHVFPPFGGQGIASGFRDAVALSWRLALICKSTARTDHQKLLDGWFLERKQQLETSLASTVRNGDMVNSKGPLMIFLRDWGFWLAQLIPAVRKRLELGARVYGPARYIYSDGMGFMPELGGGVSFAQSFCVKLRSDKEQVRVRFTDDVIFAPQKKDMFQIVVLLNDLDQVADAQAQLNGLTSICSHLSPEEATYFVQRNISSASAVSKELENGGRMFRVASAAEFSSSDLSTGRPEPEGYREDDMWRWVKHKTFVILRLDRFVFAACNGRRELEIAARRMAELFPSQ</sequence>
<dbReference type="OrthoDB" id="2096480at2759"/>
<keyword evidence="2" id="KW-0274">FAD</keyword>
<organism evidence="5 6">
    <name type="scientific">Fusarium oxysporum NRRL 32931</name>
    <dbReference type="NCBI Taxonomy" id="660029"/>
    <lineage>
        <taxon>Eukaryota</taxon>
        <taxon>Fungi</taxon>
        <taxon>Dikarya</taxon>
        <taxon>Ascomycota</taxon>
        <taxon>Pezizomycotina</taxon>
        <taxon>Sordariomycetes</taxon>
        <taxon>Hypocreomycetidae</taxon>
        <taxon>Hypocreales</taxon>
        <taxon>Nectriaceae</taxon>
        <taxon>Fusarium</taxon>
        <taxon>Fusarium oxysporum species complex</taxon>
    </lineage>
</organism>
<dbReference type="InterPro" id="IPR036188">
    <property type="entry name" value="FAD/NAD-bd_sf"/>
</dbReference>
<keyword evidence="3" id="KW-0560">Oxidoreductase</keyword>
<dbReference type="SUPFAM" id="SSF51905">
    <property type="entry name" value="FAD/NAD(P)-binding domain"/>
    <property type="match status" value="1"/>
</dbReference>